<dbReference type="AlphaFoldDB" id="A0A9P0JBN3"/>
<evidence type="ECO:0000313" key="5">
    <source>
        <dbReference type="EMBL" id="CAH1734427.1"/>
    </source>
</evidence>
<dbReference type="SUPFAM" id="SSF52833">
    <property type="entry name" value="Thioredoxin-like"/>
    <property type="match status" value="1"/>
</dbReference>
<dbReference type="InterPro" id="IPR051063">
    <property type="entry name" value="PDI"/>
</dbReference>
<keyword evidence="6" id="KW-1185">Reference proteome</keyword>
<sequence length="200" mass="22589">MKAQNKSNAVLKVLILAILMTNLVSSQQLTGTSTNNLFNVLLSYLNEPNAQGGIRIQRMSSTTKAIEEKESAEASTIQQSNSIYQFPVIKITDANYTQFANQHEWIYVKFFTDWCPHSKKVIPAWHEVSYRLSSTPIAVAEIQCEVDDTLLCEKFKVVAYPSFKLLRKGVIRQALIGEIKDASRLVNEAWKVYLKEGRSG</sequence>
<evidence type="ECO:0000256" key="3">
    <source>
        <dbReference type="SAM" id="SignalP"/>
    </source>
</evidence>
<evidence type="ECO:0000259" key="4">
    <source>
        <dbReference type="PROSITE" id="PS51352"/>
    </source>
</evidence>
<dbReference type="CDD" id="cd02961">
    <property type="entry name" value="PDI_a_family"/>
    <property type="match status" value="1"/>
</dbReference>
<accession>A0A9P0JBN3</accession>
<reference evidence="5" key="1">
    <citation type="submission" date="2022-01" db="EMBL/GenBank/DDBJ databases">
        <authorList>
            <person name="King R."/>
        </authorList>
    </citation>
    <scope>NUCLEOTIDE SEQUENCE</scope>
</reference>
<gene>
    <name evidence="5" type="ORF">CHIRRI_LOCUS13737</name>
</gene>
<dbReference type="GO" id="GO:0006457">
    <property type="term" value="P:protein folding"/>
    <property type="evidence" value="ECO:0007669"/>
    <property type="project" value="TreeGrafter"/>
</dbReference>
<keyword evidence="2 3" id="KW-0732">Signal</keyword>
<dbReference type="GO" id="GO:0003756">
    <property type="term" value="F:protein disulfide isomerase activity"/>
    <property type="evidence" value="ECO:0007669"/>
    <property type="project" value="TreeGrafter"/>
</dbReference>
<name>A0A9P0JBN3_9DIPT</name>
<dbReference type="InterPro" id="IPR013766">
    <property type="entry name" value="Thioredoxin_domain"/>
</dbReference>
<dbReference type="PROSITE" id="PS51352">
    <property type="entry name" value="THIOREDOXIN_2"/>
    <property type="match status" value="1"/>
</dbReference>
<protein>
    <recommendedName>
        <fullName evidence="4">Thioredoxin domain-containing protein</fullName>
    </recommendedName>
</protein>
<dbReference type="GO" id="GO:0005783">
    <property type="term" value="C:endoplasmic reticulum"/>
    <property type="evidence" value="ECO:0007669"/>
    <property type="project" value="TreeGrafter"/>
</dbReference>
<proteinExistence type="inferred from homology"/>
<feature type="chain" id="PRO_5040454248" description="Thioredoxin domain-containing protein" evidence="3">
    <location>
        <begin position="27"/>
        <end position="200"/>
    </location>
</feature>
<reference evidence="5" key="2">
    <citation type="submission" date="2022-10" db="EMBL/GenBank/DDBJ databases">
        <authorList>
            <consortium name="ENA_rothamsted_submissions"/>
            <consortium name="culmorum"/>
            <person name="King R."/>
        </authorList>
    </citation>
    <scope>NUCLEOTIDE SEQUENCE</scope>
</reference>
<dbReference type="PANTHER" id="PTHR45672:SF3">
    <property type="entry name" value="THIOREDOXIN DOMAIN-CONTAINING PROTEIN 5"/>
    <property type="match status" value="1"/>
</dbReference>
<evidence type="ECO:0000313" key="6">
    <source>
        <dbReference type="Proteomes" id="UP001153620"/>
    </source>
</evidence>
<dbReference type="EMBL" id="OU895880">
    <property type="protein sequence ID" value="CAH1734427.1"/>
    <property type="molecule type" value="Genomic_DNA"/>
</dbReference>
<comment type="similarity">
    <text evidence="1">Belongs to the protein disulfide isomerase family.</text>
</comment>
<dbReference type="Gene3D" id="3.40.30.10">
    <property type="entry name" value="Glutaredoxin"/>
    <property type="match status" value="1"/>
</dbReference>
<dbReference type="InterPro" id="IPR036249">
    <property type="entry name" value="Thioredoxin-like_sf"/>
</dbReference>
<organism evidence="5 6">
    <name type="scientific">Chironomus riparius</name>
    <dbReference type="NCBI Taxonomy" id="315576"/>
    <lineage>
        <taxon>Eukaryota</taxon>
        <taxon>Metazoa</taxon>
        <taxon>Ecdysozoa</taxon>
        <taxon>Arthropoda</taxon>
        <taxon>Hexapoda</taxon>
        <taxon>Insecta</taxon>
        <taxon>Pterygota</taxon>
        <taxon>Neoptera</taxon>
        <taxon>Endopterygota</taxon>
        <taxon>Diptera</taxon>
        <taxon>Nematocera</taxon>
        <taxon>Chironomoidea</taxon>
        <taxon>Chironomidae</taxon>
        <taxon>Chironominae</taxon>
        <taxon>Chironomus</taxon>
    </lineage>
</organism>
<dbReference type="Proteomes" id="UP001153620">
    <property type="component" value="Chromosome 4"/>
</dbReference>
<dbReference type="Pfam" id="PF00085">
    <property type="entry name" value="Thioredoxin"/>
    <property type="match status" value="1"/>
</dbReference>
<evidence type="ECO:0000256" key="2">
    <source>
        <dbReference type="ARBA" id="ARBA00022729"/>
    </source>
</evidence>
<feature type="domain" description="Thioredoxin" evidence="4">
    <location>
        <begin position="63"/>
        <end position="195"/>
    </location>
</feature>
<dbReference type="PANTHER" id="PTHR45672">
    <property type="entry name" value="PROTEIN DISULFIDE-ISOMERASE C17H9.14C-RELATED"/>
    <property type="match status" value="1"/>
</dbReference>
<evidence type="ECO:0000256" key="1">
    <source>
        <dbReference type="ARBA" id="ARBA00006347"/>
    </source>
</evidence>
<feature type="signal peptide" evidence="3">
    <location>
        <begin position="1"/>
        <end position="26"/>
    </location>
</feature>